<dbReference type="InterPro" id="IPR029476">
    <property type="entry name" value="DNase_NucA_NucB"/>
</dbReference>
<evidence type="ECO:0000256" key="1">
    <source>
        <dbReference type="SAM" id="SignalP"/>
    </source>
</evidence>
<feature type="chain" id="PRO_5024421839" description="Deoxyribonuclease NucA/NucB domain-containing protein" evidence="1">
    <location>
        <begin position="19"/>
        <end position="392"/>
    </location>
</feature>
<name>A0A5M8PUQ7_9LECA</name>
<evidence type="ECO:0000313" key="4">
    <source>
        <dbReference type="Proteomes" id="UP000324767"/>
    </source>
</evidence>
<organism evidence="3 4">
    <name type="scientific">Lasallia pustulata</name>
    <dbReference type="NCBI Taxonomy" id="136370"/>
    <lineage>
        <taxon>Eukaryota</taxon>
        <taxon>Fungi</taxon>
        <taxon>Dikarya</taxon>
        <taxon>Ascomycota</taxon>
        <taxon>Pezizomycotina</taxon>
        <taxon>Lecanoromycetes</taxon>
        <taxon>OSLEUM clade</taxon>
        <taxon>Umbilicariomycetidae</taxon>
        <taxon>Umbilicariales</taxon>
        <taxon>Umbilicariaceae</taxon>
        <taxon>Lasallia</taxon>
    </lineage>
</organism>
<dbReference type="OrthoDB" id="5379121at2759"/>
<dbReference type="Proteomes" id="UP000324767">
    <property type="component" value="Unassembled WGS sequence"/>
</dbReference>
<dbReference type="EMBL" id="VXIT01000005">
    <property type="protein sequence ID" value="KAA6412767.1"/>
    <property type="molecule type" value="Genomic_DNA"/>
</dbReference>
<comment type="caution">
    <text evidence="3">The sequence shown here is derived from an EMBL/GenBank/DDBJ whole genome shotgun (WGS) entry which is preliminary data.</text>
</comment>
<feature type="domain" description="Deoxyribonuclease NucA/NucB" evidence="2">
    <location>
        <begin position="64"/>
        <end position="175"/>
    </location>
</feature>
<feature type="signal peptide" evidence="1">
    <location>
        <begin position="1"/>
        <end position="18"/>
    </location>
</feature>
<keyword evidence="1" id="KW-0732">Signal</keyword>
<gene>
    <name evidence="3" type="ORF">FRX48_03759</name>
</gene>
<sequence length="392" mass="42586">MKYAICIAVFLQAWSAIASHDDAAAPGPFRAPGRLDRMMPRTAGRDCGRYTLNCQGAEGACNNACYHINCNLNSGPNRDRFTYVGPNAQTEQDKNRQQSGCTAGNGGSVCGNYPFSQKFRDPALTGIVQCDEWPMASSIQNDFVQGTIRNSLRCIPGGENGAAGSRIGKFIQDQGNGRNNRNAQCAGVLQRNDYFTVDFDTSTADQTKVKFCLGQGTSMCGSDGYEFALTEMDTQTGKISSPYDPFALRSSAPNLKRDNHYALKNTIYSDLFQCSVELTRSGDNSFEATLFNWRNDQVSQATKQIPGATGSAIFPGLPLDLTIGKTGALGSLITFEYGDNSNAQAAYYKWDSESQGDGRGPATNDGQPLRFCKIVTNGNNESVECYFPCYDK</sequence>
<accession>A0A5M8PUQ7</accession>
<dbReference type="Pfam" id="PF14040">
    <property type="entry name" value="DNase_NucA_NucB"/>
    <property type="match status" value="1"/>
</dbReference>
<protein>
    <recommendedName>
        <fullName evidence="2">Deoxyribonuclease NucA/NucB domain-containing protein</fullName>
    </recommendedName>
</protein>
<dbReference type="AlphaFoldDB" id="A0A5M8PUQ7"/>
<evidence type="ECO:0000313" key="3">
    <source>
        <dbReference type="EMBL" id="KAA6412767.1"/>
    </source>
</evidence>
<reference evidence="3 4" key="1">
    <citation type="submission" date="2019-09" db="EMBL/GenBank/DDBJ databases">
        <title>The hologenome of the rock-dwelling lichen Lasallia pustulata.</title>
        <authorList>
            <person name="Greshake Tzovaras B."/>
            <person name="Segers F."/>
            <person name="Bicker A."/>
            <person name="Dal Grande F."/>
            <person name="Otte J."/>
            <person name="Hankeln T."/>
            <person name="Schmitt I."/>
            <person name="Ebersberger I."/>
        </authorList>
    </citation>
    <scope>NUCLEOTIDE SEQUENCE [LARGE SCALE GENOMIC DNA]</scope>
    <source>
        <strain evidence="3">A1-1</strain>
    </source>
</reference>
<proteinExistence type="predicted"/>
<evidence type="ECO:0000259" key="2">
    <source>
        <dbReference type="Pfam" id="PF14040"/>
    </source>
</evidence>